<sequence length="548" mass="59198">MKMQSAKCNVNAIIVFFTLCENDSMLQLSLPGAAAAPDSWELLIQNAGVSAMHMTLAHTNKVIMFDRTDYGPSEIKLANGFCRHDPHDLALQVDCWAHSIELDLATNTIRPLTVLTDTWCSSGAWLADGVLTQTGGWNDGSTVMRTIGAGPTDDWQEFPNTLAVARWYSSDQILPDQRVIVVGGRRQFNYEFVPKNAPGLLQLGAINFPFLAETNDPGAENNLYPFTHLSPDGNLFIFANQQSILLNYNTGATVKTFPVLAGGPRNYPSSGSSVLLPILSANGYNTAEVLICGGSPPGSFQKVNQGTFVGAQDTCGRLVITAPNPEWVMSVMPSARVMGDMLLLPTGEVLIINGAQQGTAGWGVAREPNLAPVLYNPTFNVFQVMSATTIPRLYHSTANVMPDGWVLVGGSNPNFGYTFTGALFPTELRIERYNPYYLNEAYNERRPTIVTIDNTTPGYGADFTVTLAIPEAPNAVAFHLYAPPFTTHTFSQNQRMLVLASTAPVAAGNHYLSTVTTPPSAIVAPSGYYLLNAINQGTPSPSAWIHVG</sequence>
<keyword evidence="1" id="KW-0732">Signal</keyword>
<dbReference type="CDD" id="cd02851">
    <property type="entry name" value="E_set_GO_C"/>
    <property type="match status" value="1"/>
</dbReference>
<evidence type="ECO:0000313" key="4">
    <source>
        <dbReference type="EMBL" id="CAK9262836.1"/>
    </source>
</evidence>
<feature type="domain" description="Glyoxal oxidase N-terminal" evidence="2">
    <location>
        <begin position="52"/>
        <end position="437"/>
    </location>
</feature>
<name>A0ABP0W7S2_9BRYO</name>
<accession>A0ABP0W7S2</accession>
<dbReference type="InterPro" id="IPR011043">
    <property type="entry name" value="Gal_Oxase/kelch_b-propeller"/>
</dbReference>
<dbReference type="PANTHER" id="PTHR32208">
    <property type="entry name" value="SECRETED PROTEIN-RELATED"/>
    <property type="match status" value="1"/>
</dbReference>
<evidence type="ECO:0000259" key="2">
    <source>
        <dbReference type="Pfam" id="PF07250"/>
    </source>
</evidence>
<dbReference type="InterPro" id="IPR015202">
    <property type="entry name" value="GO-like_E_set"/>
</dbReference>
<dbReference type="InterPro" id="IPR037293">
    <property type="entry name" value="Gal_Oxidase_central_sf"/>
</dbReference>
<evidence type="ECO:0000256" key="1">
    <source>
        <dbReference type="ARBA" id="ARBA00022729"/>
    </source>
</evidence>
<dbReference type="SUPFAM" id="SSF50965">
    <property type="entry name" value="Galactose oxidase, central domain"/>
    <property type="match status" value="1"/>
</dbReference>
<dbReference type="Gene3D" id="2.130.10.80">
    <property type="entry name" value="Galactose oxidase/kelch, beta-propeller"/>
    <property type="match status" value="1"/>
</dbReference>
<gene>
    <name evidence="4" type="ORF">CSSPJE1EN1_LOCUS8314</name>
</gene>
<evidence type="ECO:0008006" key="6">
    <source>
        <dbReference type="Google" id="ProtNLM"/>
    </source>
</evidence>
<dbReference type="InterPro" id="IPR009880">
    <property type="entry name" value="Glyoxal_oxidase_N"/>
</dbReference>
<proteinExistence type="predicted"/>
<evidence type="ECO:0000313" key="5">
    <source>
        <dbReference type="Proteomes" id="UP001497444"/>
    </source>
</evidence>
<organism evidence="4 5">
    <name type="scientific">Sphagnum jensenii</name>
    <dbReference type="NCBI Taxonomy" id="128206"/>
    <lineage>
        <taxon>Eukaryota</taxon>
        <taxon>Viridiplantae</taxon>
        <taxon>Streptophyta</taxon>
        <taxon>Embryophyta</taxon>
        <taxon>Bryophyta</taxon>
        <taxon>Sphagnophytina</taxon>
        <taxon>Sphagnopsida</taxon>
        <taxon>Sphagnales</taxon>
        <taxon>Sphagnaceae</taxon>
        <taxon>Sphagnum</taxon>
    </lineage>
</organism>
<dbReference type="Pfam" id="PF07250">
    <property type="entry name" value="Glyoxal_oxid_N"/>
    <property type="match status" value="1"/>
</dbReference>
<dbReference type="SUPFAM" id="SSF81296">
    <property type="entry name" value="E set domains"/>
    <property type="match status" value="1"/>
</dbReference>
<dbReference type="Gene3D" id="2.60.40.10">
    <property type="entry name" value="Immunoglobulins"/>
    <property type="match status" value="1"/>
</dbReference>
<feature type="domain" description="Galactose oxidase-like Early set" evidence="3">
    <location>
        <begin position="446"/>
        <end position="547"/>
    </location>
</feature>
<dbReference type="EMBL" id="OZ020110">
    <property type="protein sequence ID" value="CAK9262836.1"/>
    <property type="molecule type" value="Genomic_DNA"/>
</dbReference>
<dbReference type="Proteomes" id="UP001497444">
    <property type="component" value="Chromosome 15"/>
</dbReference>
<dbReference type="PANTHER" id="PTHR32208:SF71">
    <property type="entry name" value="GLYOXAL OXIDASE-RELATED PROTEIN"/>
    <property type="match status" value="1"/>
</dbReference>
<dbReference type="InterPro" id="IPR014756">
    <property type="entry name" value="Ig_E-set"/>
</dbReference>
<evidence type="ECO:0000259" key="3">
    <source>
        <dbReference type="Pfam" id="PF09118"/>
    </source>
</evidence>
<dbReference type="InterPro" id="IPR013783">
    <property type="entry name" value="Ig-like_fold"/>
</dbReference>
<dbReference type="Pfam" id="PF09118">
    <property type="entry name" value="GO-like_E_set"/>
    <property type="match status" value="1"/>
</dbReference>
<protein>
    <recommendedName>
        <fullName evidence="6">Glyoxal oxidase</fullName>
    </recommendedName>
</protein>
<keyword evidence="5" id="KW-1185">Reference proteome</keyword>
<reference evidence="4" key="1">
    <citation type="submission" date="2024-02" db="EMBL/GenBank/DDBJ databases">
        <authorList>
            <consortium name="ELIXIR-Norway"/>
            <consortium name="Elixir Norway"/>
        </authorList>
    </citation>
    <scope>NUCLEOTIDE SEQUENCE</scope>
</reference>